<comment type="pathway">
    <text evidence="1 5">Glycan biosynthesis; trehalose biosynthesis.</text>
</comment>
<dbReference type="InterPro" id="IPR006379">
    <property type="entry name" value="HAD-SF_hydro_IIB"/>
</dbReference>
<dbReference type="CDD" id="cd01627">
    <property type="entry name" value="HAD_TPP"/>
    <property type="match status" value="1"/>
</dbReference>
<dbReference type="InterPro" id="IPR044651">
    <property type="entry name" value="OTSB-like"/>
</dbReference>
<accession>A0A345CQA6</accession>
<keyword evidence="5" id="KW-0460">Magnesium</keyword>
<evidence type="ECO:0000313" key="7">
    <source>
        <dbReference type="Proteomes" id="UP000264980"/>
    </source>
</evidence>
<evidence type="ECO:0000256" key="1">
    <source>
        <dbReference type="ARBA" id="ARBA00005199"/>
    </source>
</evidence>
<evidence type="ECO:0000313" key="6">
    <source>
        <dbReference type="EMBL" id="AXF75623.1"/>
    </source>
</evidence>
<evidence type="ECO:0000256" key="4">
    <source>
        <dbReference type="ARBA" id="ARBA00022801"/>
    </source>
</evidence>
<evidence type="ECO:0000256" key="2">
    <source>
        <dbReference type="ARBA" id="ARBA00008770"/>
    </source>
</evidence>
<dbReference type="NCBIfam" id="NF007560">
    <property type="entry name" value="PRK10187.1"/>
    <property type="match status" value="1"/>
</dbReference>
<organism evidence="6 7">
    <name type="scientific">Erwinia tracheiphila</name>
    <dbReference type="NCBI Taxonomy" id="65700"/>
    <lineage>
        <taxon>Bacteria</taxon>
        <taxon>Pseudomonadati</taxon>
        <taxon>Pseudomonadota</taxon>
        <taxon>Gammaproteobacteria</taxon>
        <taxon>Enterobacterales</taxon>
        <taxon>Erwiniaceae</taxon>
        <taxon>Erwinia</taxon>
    </lineage>
</organism>
<gene>
    <name evidence="6" type="ORF">AV903_05205</name>
</gene>
<dbReference type="Gene3D" id="3.40.50.1000">
    <property type="entry name" value="HAD superfamily/HAD-like"/>
    <property type="match status" value="1"/>
</dbReference>
<dbReference type="UniPathway" id="UPA00299"/>
<dbReference type="InterPro" id="IPR036412">
    <property type="entry name" value="HAD-like_sf"/>
</dbReference>
<comment type="similarity">
    <text evidence="2 5">Belongs to the trehalose phosphatase family.</text>
</comment>
<comment type="function">
    <text evidence="5">Removes the phosphate from trehalose 6-phosphate to produce free trehalose.</text>
</comment>
<sequence>MRHTIRRKSVNSQNIPGPVLSQAQRYAFFFDVDGTLADIQLRPDDVSVSEEVIVNLKDLARICGGAVALVSGRPISELDALVSPLQLPLAGVHGAERRDLEGNLEQHALPEEIVSALSSLLQQRMAALPGTQLEMKGMAFALHYRGAQHFQTQVMQLAESVIEQFSGLALQPGKCVVEIKPQGINKGAAVAAFMQQAPFSGKTPVFLGDDVTDEAAFSTVNAMQGISVKVGEGCTEAAHRLPDVAAVNKWLAETLLQLDQDEKMSVRS</sequence>
<comment type="cofactor">
    <cofactor evidence="5">
        <name>Mg(2+)</name>
        <dbReference type="ChEBI" id="CHEBI:18420"/>
    </cofactor>
</comment>
<keyword evidence="3 5" id="KW-0479">Metal-binding</keyword>
<evidence type="ECO:0000256" key="3">
    <source>
        <dbReference type="ARBA" id="ARBA00022723"/>
    </source>
</evidence>
<keyword evidence="4 5" id="KW-0378">Hydrolase</keyword>
<dbReference type="NCBIfam" id="TIGR01484">
    <property type="entry name" value="HAD-SF-IIB"/>
    <property type="match status" value="1"/>
</dbReference>
<dbReference type="GO" id="GO:0005992">
    <property type="term" value="P:trehalose biosynthetic process"/>
    <property type="evidence" value="ECO:0007669"/>
    <property type="project" value="UniProtKB-UniPathway"/>
</dbReference>
<dbReference type="GO" id="GO:0000287">
    <property type="term" value="F:magnesium ion binding"/>
    <property type="evidence" value="ECO:0007669"/>
    <property type="project" value="UniProtKB-ARBA"/>
</dbReference>
<name>A0A345CQA6_9GAMM</name>
<dbReference type="Pfam" id="PF02358">
    <property type="entry name" value="Trehalose_PPase"/>
    <property type="match status" value="1"/>
</dbReference>
<dbReference type="EC" id="3.1.3.12" evidence="5"/>
<dbReference type="PANTHER" id="PTHR43768">
    <property type="entry name" value="TREHALOSE 6-PHOSPHATE PHOSPHATASE"/>
    <property type="match status" value="1"/>
</dbReference>
<dbReference type="RefSeq" id="WP_411813518.1">
    <property type="nucleotide sequence ID" value="NZ_CP013970.1"/>
</dbReference>
<proteinExistence type="inferred from homology"/>
<dbReference type="Gene3D" id="3.30.70.1020">
    <property type="entry name" value="Trehalose-6-phosphate phosphatase related protein, domain 2"/>
    <property type="match status" value="1"/>
</dbReference>
<dbReference type="GO" id="GO:0004805">
    <property type="term" value="F:trehalose-phosphatase activity"/>
    <property type="evidence" value="ECO:0007669"/>
    <property type="project" value="UniProtKB-EC"/>
</dbReference>
<comment type="catalytic activity">
    <reaction evidence="5">
        <text>alpha,alpha-trehalose 6-phosphate + H2O = alpha,alpha-trehalose + phosphate</text>
        <dbReference type="Rhea" id="RHEA:23420"/>
        <dbReference type="ChEBI" id="CHEBI:15377"/>
        <dbReference type="ChEBI" id="CHEBI:16551"/>
        <dbReference type="ChEBI" id="CHEBI:43474"/>
        <dbReference type="ChEBI" id="CHEBI:58429"/>
        <dbReference type="EC" id="3.1.3.12"/>
    </reaction>
</comment>
<dbReference type="NCBIfam" id="TIGR00685">
    <property type="entry name" value="T6PP"/>
    <property type="match status" value="1"/>
</dbReference>
<evidence type="ECO:0000256" key="5">
    <source>
        <dbReference type="RuleBase" id="RU361117"/>
    </source>
</evidence>
<dbReference type="AlphaFoldDB" id="A0A345CQA6"/>
<reference evidence="6 7" key="1">
    <citation type="submission" date="2016-01" db="EMBL/GenBank/DDBJ databases">
        <authorList>
            <person name="Oliw E.H."/>
        </authorList>
    </citation>
    <scope>NUCLEOTIDE SEQUENCE [LARGE SCALE GENOMIC DNA]</scope>
    <source>
        <strain evidence="6 7">MDcuke</strain>
    </source>
</reference>
<dbReference type="PANTHER" id="PTHR43768:SF3">
    <property type="entry name" value="TREHALOSE 6-PHOSPHATE PHOSPHATASE"/>
    <property type="match status" value="1"/>
</dbReference>
<dbReference type="SUPFAM" id="SSF56784">
    <property type="entry name" value="HAD-like"/>
    <property type="match status" value="1"/>
</dbReference>
<dbReference type="InterPro" id="IPR003337">
    <property type="entry name" value="Trehalose_PPase"/>
</dbReference>
<dbReference type="EMBL" id="CP013970">
    <property type="protein sequence ID" value="AXF75623.1"/>
    <property type="molecule type" value="Genomic_DNA"/>
</dbReference>
<protein>
    <recommendedName>
        <fullName evidence="5">Trehalose 6-phosphate phosphatase</fullName>
        <ecNumber evidence="5">3.1.3.12</ecNumber>
    </recommendedName>
</protein>
<dbReference type="Proteomes" id="UP000264980">
    <property type="component" value="Chromosome"/>
</dbReference>
<dbReference type="InterPro" id="IPR023214">
    <property type="entry name" value="HAD_sf"/>
</dbReference>